<feature type="compositionally biased region" description="Polar residues" evidence="1">
    <location>
        <begin position="65"/>
        <end position="80"/>
    </location>
</feature>
<evidence type="ECO:0000313" key="2">
    <source>
        <dbReference type="EMBL" id="RSH94049.1"/>
    </source>
</evidence>
<name>A0A427YSJ5_9TREE</name>
<dbReference type="EMBL" id="RSCD01000003">
    <property type="protein sequence ID" value="RSH94049.1"/>
    <property type="molecule type" value="Genomic_DNA"/>
</dbReference>
<dbReference type="OrthoDB" id="5352132at2759"/>
<proteinExistence type="predicted"/>
<organism evidence="2 3">
    <name type="scientific">Saitozyma podzolica</name>
    <dbReference type="NCBI Taxonomy" id="1890683"/>
    <lineage>
        <taxon>Eukaryota</taxon>
        <taxon>Fungi</taxon>
        <taxon>Dikarya</taxon>
        <taxon>Basidiomycota</taxon>
        <taxon>Agaricomycotina</taxon>
        <taxon>Tremellomycetes</taxon>
        <taxon>Tremellales</taxon>
        <taxon>Trimorphomycetaceae</taxon>
        <taxon>Saitozyma</taxon>
    </lineage>
</organism>
<feature type="compositionally biased region" description="Low complexity" evidence="1">
    <location>
        <begin position="355"/>
        <end position="364"/>
    </location>
</feature>
<dbReference type="InterPro" id="IPR013226">
    <property type="entry name" value="Pal1"/>
</dbReference>
<dbReference type="GO" id="GO:0005737">
    <property type="term" value="C:cytoplasm"/>
    <property type="evidence" value="ECO:0007669"/>
    <property type="project" value="TreeGrafter"/>
</dbReference>
<gene>
    <name evidence="2" type="ORF">EHS25_006703</name>
</gene>
<feature type="compositionally biased region" description="Basic and acidic residues" evidence="1">
    <location>
        <begin position="470"/>
        <end position="480"/>
    </location>
</feature>
<comment type="caution">
    <text evidence="2">The sequence shown here is derived from an EMBL/GenBank/DDBJ whole genome shotgun (WGS) entry which is preliminary data.</text>
</comment>
<protein>
    <submittedName>
        <fullName evidence="2">Uncharacterized protein</fullName>
    </submittedName>
</protein>
<sequence length="505" mass="52467">MSVVGQPALPSALMAKATTAQNPFEDDEVEPAGARRLRPPGPIPPTMTMAEGDGVIPPTRAKFTRAQTGVATTSSQANLLRSSSPGGSGRARVRRSMSSDSYGFQKDDAAVKTLTAGQRKAAEEKKGSRHADLIDSWDPTGLGDAMWHHSGPYDAAAPSRNLNQPGNRAPMRAFNGAPPAAPVPVRTGPTTISHASPPVVPAKDLPEESGHKRAPSATAARTTAPRRTSGGLTGQYSVSMPVSGGYFPNPDQQLDEAAMARKERQNQREAKRRALKAAWGTDNPEPYEDWGGSPGEGPVDLSEDAFSPESVNSALPSARPARSPGLRLGLGQRTSSYGRDEPSPGAESPPIPRSGPLAGLAPPGAGAGAGGVKRTKSLMQKIKTMVRTRSGSVESANAPNPPLVRPGLGPGQRSQSMTAGFGARRPSLSPGWDVGRDVVEEEEVVEEDEDAGAGAAAAVTGHGSGSGARRGGDEEQFEDAHEDVFDDVQAGDTGMWKGGGRLVKS</sequence>
<feature type="compositionally biased region" description="Acidic residues" evidence="1">
    <location>
        <begin position="439"/>
        <end position="451"/>
    </location>
</feature>
<evidence type="ECO:0000313" key="3">
    <source>
        <dbReference type="Proteomes" id="UP000279259"/>
    </source>
</evidence>
<feature type="compositionally biased region" description="Basic and acidic residues" evidence="1">
    <location>
        <begin position="258"/>
        <end position="269"/>
    </location>
</feature>
<feature type="region of interest" description="Disordered" evidence="1">
    <location>
        <begin position="1"/>
        <end position="135"/>
    </location>
</feature>
<feature type="compositionally biased region" description="Low complexity" evidence="1">
    <location>
        <begin position="215"/>
        <end position="229"/>
    </location>
</feature>
<dbReference type="Pfam" id="PF08316">
    <property type="entry name" value="Pal1"/>
    <property type="match status" value="1"/>
</dbReference>
<dbReference type="AlphaFoldDB" id="A0A427YSJ5"/>
<evidence type="ECO:0000256" key="1">
    <source>
        <dbReference type="SAM" id="MobiDB-lite"/>
    </source>
</evidence>
<feature type="compositionally biased region" description="Polar residues" evidence="1">
    <location>
        <begin position="387"/>
        <end position="398"/>
    </location>
</feature>
<dbReference type="Proteomes" id="UP000279259">
    <property type="component" value="Unassembled WGS sequence"/>
</dbReference>
<accession>A0A427YSJ5</accession>
<dbReference type="PANTHER" id="PTHR28307">
    <property type="entry name" value="PROTEIN PAL1"/>
    <property type="match status" value="1"/>
</dbReference>
<feature type="compositionally biased region" description="Low complexity" evidence="1">
    <location>
        <begin position="452"/>
        <end position="461"/>
    </location>
</feature>
<keyword evidence="3" id="KW-1185">Reference proteome</keyword>
<dbReference type="PANTHER" id="PTHR28307:SF2">
    <property type="entry name" value="PROTEIN PAL1"/>
    <property type="match status" value="1"/>
</dbReference>
<reference evidence="2 3" key="1">
    <citation type="submission" date="2018-11" db="EMBL/GenBank/DDBJ databases">
        <title>Genome sequence of Saitozyma podzolica DSM 27192.</title>
        <authorList>
            <person name="Aliyu H."/>
            <person name="Gorte O."/>
            <person name="Ochsenreither K."/>
        </authorList>
    </citation>
    <scope>NUCLEOTIDE SEQUENCE [LARGE SCALE GENOMIC DNA]</scope>
    <source>
        <strain evidence="2 3">DSM 27192</strain>
    </source>
</reference>
<feature type="compositionally biased region" description="Basic and acidic residues" evidence="1">
    <location>
        <begin position="120"/>
        <end position="133"/>
    </location>
</feature>
<feature type="region of interest" description="Disordered" evidence="1">
    <location>
        <begin position="155"/>
        <end position="480"/>
    </location>
</feature>
<dbReference type="STRING" id="1890683.A0A427YSJ5"/>